<evidence type="ECO:0000313" key="1">
    <source>
        <dbReference type="EMBL" id="ETR69849.1"/>
    </source>
</evidence>
<name>A0A1V1P4M9_9BACT</name>
<accession>A0A1V1P4M9</accession>
<proteinExistence type="predicted"/>
<evidence type="ECO:0000313" key="2">
    <source>
        <dbReference type="Proteomes" id="UP000189670"/>
    </source>
</evidence>
<sequence length="403" mass="42812">MGRIQTTADITIQANDGKIIEHGADQESDIITSGTTKLKASSGIGGDTDQYLELDESCLVDASITSTGDIAIQSSGDLNILSLTTTDGNMDILASNNIELDTIQSAGDVRMMTSDGDIKVNQIQSVSDIHLISEKGSIEDTSPDNIVALNNDGLITLIASQKIDMNIADGSKIIARSTDEGSINIQSPGEISLQSLETTDGDIFVKADGTIHALNITAGDRGDNEPLELSLSSKGNIVTGLIKADDYLYMHGDQVEHQLGSITAKKAIISSWNGIGTDDQSLILNVNQLNTSTHMSGDIYIYNQADLELKDLTGQGRSVNNVGGGEIRTDGQLTITDQVKQGKNFALIAESMIINNDIIHQTFGRIELSTVNTLEHRSGTIQAESHITINSGSIIQTGGKILT</sequence>
<gene>
    <name evidence="1" type="ORF">OMM_03651</name>
</gene>
<comment type="caution">
    <text evidence="1">The sequence shown here is derived from an EMBL/GenBank/DDBJ whole genome shotgun (WGS) entry which is preliminary data.</text>
</comment>
<dbReference type="EMBL" id="ATBP01000543">
    <property type="protein sequence ID" value="ETR69849.1"/>
    <property type="molecule type" value="Genomic_DNA"/>
</dbReference>
<dbReference type="AlphaFoldDB" id="A0A1V1P4M9"/>
<protein>
    <submittedName>
        <fullName evidence="1">Uncharacterized protein</fullName>
    </submittedName>
</protein>
<reference evidence="2" key="1">
    <citation type="submission" date="2012-11" db="EMBL/GenBank/DDBJ databases">
        <authorList>
            <person name="Lucero-Rivera Y.E."/>
            <person name="Tovar-Ramirez D."/>
        </authorList>
    </citation>
    <scope>NUCLEOTIDE SEQUENCE [LARGE SCALE GENOMIC DNA]</scope>
    <source>
        <strain evidence="2">Araruama</strain>
    </source>
</reference>
<organism evidence="1 2">
    <name type="scientific">Candidatus Magnetoglobus multicellularis str. Araruama</name>
    <dbReference type="NCBI Taxonomy" id="890399"/>
    <lineage>
        <taxon>Bacteria</taxon>
        <taxon>Pseudomonadati</taxon>
        <taxon>Thermodesulfobacteriota</taxon>
        <taxon>Desulfobacteria</taxon>
        <taxon>Desulfobacterales</taxon>
        <taxon>Desulfobacteraceae</taxon>
        <taxon>Candidatus Magnetoglobus</taxon>
    </lineage>
</organism>
<dbReference type="Proteomes" id="UP000189670">
    <property type="component" value="Unassembled WGS sequence"/>
</dbReference>